<organism evidence="1 2">
    <name type="scientific">Clostridium acidisoli DSM 12555</name>
    <dbReference type="NCBI Taxonomy" id="1121291"/>
    <lineage>
        <taxon>Bacteria</taxon>
        <taxon>Bacillati</taxon>
        <taxon>Bacillota</taxon>
        <taxon>Clostridia</taxon>
        <taxon>Eubacteriales</taxon>
        <taxon>Clostridiaceae</taxon>
        <taxon>Clostridium</taxon>
    </lineage>
</organism>
<name>A0A1W1XBV7_9CLOT</name>
<dbReference type="Proteomes" id="UP000192468">
    <property type="component" value="Unassembled WGS sequence"/>
</dbReference>
<gene>
    <name evidence="1" type="ORF">SAMN02745134_01329</name>
</gene>
<sequence>MIYLILIIILALAVAPYSLAKAKNRAIRYVDKLIENFIEKNNFTVTKAINIPGYNNRGYFFIDDNKKCINYLFWEKSNSSNLYNRTFNYKDILKCELIKNKKIEDLKSTTQCIDSIKGETFLKNLGIRVILNDSSSPYLDIMFLNSAVDMEVADLDITINSLNEWLNILNNIINIEPK</sequence>
<dbReference type="STRING" id="1121291.SAMN02745134_01329"/>
<dbReference type="EMBL" id="FWXH01000003">
    <property type="protein sequence ID" value="SMC21525.1"/>
    <property type="molecule type" value="Genomic_DNA"/>
</dbReference>
<protein>
    <submittedName>
        <fullName evidence="1">Uncharacterized protein</fullName>
    </submittedName>
</protein>
<reference evidence="1 2" key="1">
    <citation type="submission" date="2017-04" db="EMBL/GenBank/DDBJ databases">
        <authorList>
            <person name="Afonso C.L."/>
            <person name="Miller P.J."/>
            <person name="Scott M.A."/>
            <person name="Spackman E."/>
            <person name="Goraichik I."/>
            <person name="Dimitrov K.M."/>
            <person name="Suarez D.L."/>
            <person name="Swayne D.E."/>
        </authorList>
    </citation>
    <scope>NUCLEOTIDE SEQUENCE [LARGE SCALE GENOMIC DNA]</scope>
    <source>
        <strain evidence="1 2">DSM 12555</strain>
    </source>
</reference>
<evidence type="ECO:0000313" key="1">
    <source>
        <dbReference type="EMBL" id="SMC21525.1"/>
    </source>
</evidence>
<proteinExistence type="predicted"/>
<dbReference type="OrthoDB" id="9845592at2"/>
<keyword evidence="2" id="KW-1185">Reference proteome</keyword>
<dbReference type="AlphaFoldDB" id="A0A1W1XBV7"/>
<dbReference type="RefSeq" id="WP_084114825.1">
    <property type="nucleotide sequence ID" value="NZ_FWXH01000003.1"/>
</dbReference>
<accession>A0A1W1XBV7</accession>
<evidence type="ECO:0000313" key="2">
    <source>
        <dbReference type="Proteomes" id="UP000192468"/>
    </source>
</evidence>